<sequence length="129" mass="14233">MANRNTTLAKLWVDDGQGSPIHVTPVTPSKSNTGENHEFLQFFKNSGLDSVAKDLSLLLTLTLGAAVDWSGTVVCPSGPPLQLNTMPAVYRVGRHEFQVSYHNLPEILLVVSHLLSFPEMLMSEEMVYH</sequence>
<dbReference type="AlphaFoldDB" id="A0AAV4FWJ0"/>
<protein>
    <submittedName>
        <fullName evidence="1">Uncharacterized protein</fullName>
    </submittedName>
</protein>
<keyword evidence="2" id="KW-1185">Reference proteome</keyword>
<name>A0AAV4FWJ0_9GAST</name>
<proteinExistence type="predicted"/>
<evidence type="ECO:0000313" key="1">
    <source>
        <dbReference type="EMBL" id="GFR77698.1"/>
    </source>
</evidence>
<dbReference type="Proteomes" id="UP000762676">
    <property type="component" value="Unassembled WGS sequence"/>
</dbReference>
<dbReference type="EMBL" id="BMAT01008086">
    <property type="protein sequence ID" value="GFR77698.1"/>
    <property type="molecule type" value="Genomic_DNA"/>
</dbReference>
<gene>
    <name evidence="1" type="ORF">ElyMa_003976000</name>
</gene>
<evidence type="ECO:0000313" key="2">
    <source>
        <dbReference type="Proteomes" id="UP000762676"/>
    </source>
</evidence>
<accession>A0AAV4FWJ0</accession>
<comment type="caution">
    <text evidence="1">The sequence shown here is derived from an EMBL/GenBank/DDBJ whole genome shotgun (WGS) entry which is preliminary data.</text>
</comment>
<organism evidence="1 2">
    <name type="scientific">Elysia marginata</name>
    <dbReference type="NCBI Taxonomy" id="1093978"/>
    <lineage>
        <taxon>Eukaryota</taxon>
        <taxon>Metazoa</taxon>
        <taxon>Spiralia</taxon>
        <taxon>Lophotrochozoa</taxon>
        <taxon>Mollusca</taxon>
        <taxon>Gastropoda</taxon>
        <taxon>Heterobranchia</taxon>
        <taxon>Euthyneura</taxon>
        <taxon>Panpulmonata</taxon>
        <taxon>Sacoglossa</taxon>
        <taxon>Placobranchoidea</taxon>
        <taxon>Plakobranchidae</taxon>
        <taxon>Elysia</taxon>
    </lineage>
</organism>
<reference evidence="1 2" key="1">
    <citation type="journal article" date="2021" name="Elife">
        <title>Chloroplast acquisition without the gene transfer in kleptoplastic sea slugs, Plakobranchus ocellatus.</title>
        <authorList>
            <person name="Maeda T."/>
            <person name="Takahashi S."/>
            <person name="Yoshida T."/>
            <person name="Shimamura S."/>
            <person name="Takaki Y."/>
            <person name="Nagai Y."/>
            <person name="Toyoda A."/>
            <person name="Suzuki Y."/>
            <person name="Arimoto A."/>
            <person name="Ishii H."/>
            <person name="Satoh N."/>
            <person name="Nishiyama T."/>
            <person name="Hasebe M."/>
            <person name="Maruyama T."/>
            <person name="Minagawa J."/>
            <person name="Obokata J."/>
            <person name="Shigenobu S."/>
        </authorList>
    </citation>
    <scope>NUCLEOTIDE SEQUENCE [LARGE SCALE GENOMIC DNA]</scope>
</reference>